<dbReference type="AlphaFoldDB" id="A0A9W8AZH7"/>
<feature type="compositionally biased region" description="Basic and acidic residues" evidence="1">
    <location>
        <begin position="369"/>
        <end position="390"/>
    </location>
</feature>
<dbReference type="GO" id="GO:0042795">
    <property type="term" value="P:snRNA transcription by RNA polymerase II"/>
    <property type="evidence" value="ECO:0007669"/>
    <property type="project" value="TreeGrafter"/>
</dbReference>
<dbReference type="EMBL" id="JANBQB010000464">
    <property type="protein sequence ID" value="KAJ1976100.1"/>
    <property type="molecule type" value="Genomic_DNA"/>
</dbReference>
<feature type="compositionally biased region" description="Polar residues" evidence="1">
    <location>
        <begin position="230"/>
        <end position="241"/>
    </location>
</feature>
<evidence type="ECO:0000313" key="2">
    <source>
        <dbReference type="EMBL" id="KAJ1976100.1"/>
    </source>
</evidence>
<dbReference type="Pfam" id="PF09808">
    <property type="entry name" value="SNAPC1"/>
    <property type="match status" value="1"/>
</dbReference>
<feature type="compositionally biased region" description="Basic residues" evidence="1">
    <location>
        <begin position="391"/>
        <end position="405"/>
    </location>
</feature>
<name>A0A9W8AZH7_9FUNG</name>
<gene>
    <name evidence="2" type="ORF">H4R34_004101</name>
</gene>
<proteinExistence type="predicted"/>
<feature type="compositionally biased region" description="Basic and acidic residues" evidence="1">
    <location>
        <begin position="242"/>
        <end position="254"/>
    </location>
</feature>
<sequence>MASNSAANGARPATHANLTRRRFDRQIVESLCKRMDHRHYYVSLGSKAIHLQALQHDVRRLMAHFEAVADQALSGYLKVWQELNFSLIHFGCLEKAGREPMVSALFRTILEYFTPEASLDTQISVLYALYLLYFTQPKLFDFVPISVDLPTFSQLEDLFEHCLDHEWDDAVYVYDCLVTQGGFSVCARVNPCLGYIASKDLLKQYLVRNALIDFTQDWLRSARTLQSATNSGAASSLSGENTHGDGDWPTDQHQRDAFLDPKLQDIARHYGECKQVLSACPEVRQASHQLYTQTLGIEPPASGTDKDNTDWEFSGLALETEPDHFPTQLQDIIFNHYQKRNNRWQALIAPDSEHPLAVTVSSHLLAFPDLHRDTPSHNGHEANDTRDQAPKRKARKTRASRSRAR</sequence>
<comment type="caution">
    <text evidence="2">The sequence shown here is derived from an EMBL/GenBank/DDBJ whole genome shotgun (WGS) entry which is preliminary data.</text>
</comment>
<dbReference type="GO" id="GO:0043565">
    <property type="term" value="F:sequence-specific DNA binding"/>
    <property type="evidence" value="ECO:0007669"/>
    <property type="project" value="TreeGrafter"/>
</dbReference>
<accession>A0A9W8AZH7</accession>
<reference evidence="2" key="1">
    <citation type="submission" date="2022-07" db="EMBL/GenBank/DDBJ databases">
        <title>Phylogenomic reconstructions and comparative analyses of Kickxellomycotina fungi.</title>
        <authorList>
            <person name="Reynolds N.K."/>
            <person name="Stajich J.E."/>
            <person name="Barry K."/>
            <person name="Grigoriev I.V."/>
            <person name="Crous P."/>
            <person name="Smith M.E."/>
        </authorList>
    </citation>
    <scope>NUCLEOTIDE SEQUENCE</scope>
    <source>
        <strain evidence="2">RSA 567</strain>
    </source>
</reference>
<evidence type="ECO:0000313" key="3">
    <source>
        <dbReference type="Proteomes" id="UP001151582"/>
    </source>
</evidence>
<organism evidence="2 3">
    <name type="scientific">Dimargaris verticillata</name>
    <dbReference type="NCBI Taxonomy" id="2761393"/>
    <lineage>
        <taxon>Eukaryota</taxon>
        <taxon>Fungi</taxon>
        <taxon>Fungi incertae sedis</taxon>
        <taxon>Zoopagomycota</taxon>
        <taxon>Kickxellomycotina</taxon>
        <taxon>Dimargaritomycetes</taxon>
        <taxon>Dimargaritales</taxon>
        <taxon>Dimargaritaceae</taxon>
        <taxon>Dimargaris</taxon>
    </lineage>
</organism>
<dbReference type="GO" id="GO:0042796">
    <property type="term" value="P:snRNA transcription by RNA polymerase III"/>
    <property type="evidence" value="ECO:0007669"/>
    <property type="project" value="TreeGrafter"/>
</dbReference>
<evidence type="ECO:0008006" key="4">
    <source>
        <dbReference type="Google" id="ProtNLM"/>
    </source>
</evidence>
<dbReference type="Proteomes" id="UP001151582">
    <property type="component" value="Unassembled WGS sequence"/>
</dbReference>
<dbReference type="PANTHER" id="PTHR15131:SF3">
    <property type="entry name" value="SNRNA-ACTIVATING PROTEIN COMPLEX SUBUNIT 1"/>
    <property type="match status" value="1"/>
</dbReference>
<keyword evidence="3" id="KW-1185">Reference proteome</keyword>
<dbReference type="PANTHER" id="PTHR15131">
    <property type="entry name" value="SMALL NUCLEAR RNA ACTIVATING COMPLEX, POLYPEPTIDE 1"/>
    <property type="match status" value="1"/>
</dbReference>
<protein>
    <recommendedName>
        <fullName evidence="4">snRNA-activating protein complex subunit 1</fullName>
    </recommendedName>
</protein>
<feature type="region of interest" description="Disordered" evidence="1">
    <location>
        <begin position="369"/>
        <end position="405"/>
    </location>
</feature>
<evidence type="ECO:0000256" key="1">
    <source>
        <dbReference type="SAM" id="MobiDB-lite"/>
    </source>
</evidence>
<dbReference type="OrthoDB" id="20127at2759"/>
<dbReference type="GO" id="GO:0019185">
    <property type="term" value="C:snRNA-activating protein complex"/>
    <property type="evidence" value="ECO:0007669"/>
    <property type="project" value="TreeGrafter"/>
</dbReference>
<dbReference type="InterPro" id="IPR019188">
    <property type="entry name" value="SNAPC1"/>
</dbReference>
<feature type="region of interest" description="Disordered" evidence="1">
    <location>
        <begin position="230"/>
        <end position="254"/>
    </location>
</feature>